<name>A0A2I2GMX4_9EURO</name>
<accession>A0A2I2GMX4</accession>
<evidence type="ECO:0000313" key="2">
    <source>
        <dbReference type="EMBL" id="PLB54199.1"/>
    </source>
</evidence>
<feature type="region of interest" description="Disordered" evidence="1">
    <location>
        <begin position="232"/>
        <end position="361"/>
    </location>
</feature>
<feature type="compositionally biased region" description="Polar residues" evidence="1">
    <location>
        <begin position="115"/>
        <end position="128"/>
    </location>
</feature>
<protein>
    <submittedName>
        <fullName evidence="2">Uncharacterized protein</fullName>
    </submittedName>
</protein>
<feature type="compositionally biased region" description="Acidic residues" evidence="1">
    <location>
        <begin position="467"/>
        <end position="476"/>
    </location>
</feature>
<dbReference type="STRING" id="1392250.A0A2I2GMX4"/>
<feature type="compositionally biased region" description="Basic and acidic residues" evidence="1">
    <location>
        <begin position="350"/>
        <end position="361"/>
    </location>
</feature>
<dbReference type="RefSeq" id="XP_024709501.1">
    <property type="nucleotide sequence ID" value="XM_024842269.1"/>
</dbReference>
<feature type="compositionally biased region" description="Basic residues" evidence="1">
    <location>
        <begin position="246"/>
        <end position="259"/>
    </location>
</feature>
<feature type="compositionally biased region" description="Basic residues" evidence="1">
    <location>
        <begin position="405"/>
        <end position="421"/>
    </location>
</feature>
<feature type="compositionally biased region" description="Basic and acidic residues" evidence="1">
    <location>
        <begin position="260"/>
        <end position="286"/>
    </location>
</feature>
<feature type="compositionally biased region" description="Polar residues" evidence="1">
    <location>
        <begin position="318"/>
        <end position="329"/>
    </location>
</feature>
<dbReference type="AlphaFoldDB" id="A0A2I2GMX4"/>
<dbReference type="EMBL" id="MSFO01000001">
    <property type="protein sequence ID" value="PLB54199.1"/>
    <property type="molecule type" value="Genomic_DNA"/>
</dbReference>
<comment type="caution">
    <text evidence="2">The sequence shown here is derived from an EMBL/GenBank/DDBJ whole genome shotgun (WGS) entry which is preliminary data.</text>
</comment>
<organism evidence="2 3">
    <name type="scientific">Aspergillus steynii IBT 23096</name>
    <dbReference type="NCBI Taxonomy" id="1392250"/>
    <lineage>
        <taxon>Eukaryota</taxon>
        <taxon>Fungi</taxon>
        <taxon>Dikarya</taxon>
        <taxon>Ascomycota</taxon>
        <taxon>Pezizomycotina</taxon>
        <taxon>Eurotiomycetes</taxon>
        <taxon>Eurotiomycetidae</taxon>
        <taxon>Eurotiales</taxon>
        <taxon>Aspergillaceae</taxon>
        <taxon>Aspergillus</taxon>
        <taxon>Aspergillus subgen. Circumdati</taxon>
    </lineage>
</organism>
<evidence type="ECO:0000313" key="3">
    <source>
        <dbReference type="Proteomes" id="UP000234275"/>
    </source>
</evidence>
<sequence length="476" mass="53385">MNTRSVSVVISPPPFDPNSYDPIDQDYLERTWDKILSDESSFNSSFDEYPGNMTMDGSCEPMDGAALNPRRDPGHARSPYFTSQTSSRKRTVSTRQIMRIDSESDADESVEEEANTLNDLDSASNASFDSEHKSVEAWEKDPTLDEMEAKVFAPISADEHTRLVYYIAEQTFFKNSAYPVKRSERREFVRGIRQIATDIGINEDITENIIAYVKKLYLSASGWGHVCESGSEYGDEIDDEPAKTTKLAKKAKKNRKRKRAVSDKSTDRSTKRTKDTENEVHSEETSRPTLDLTIPKPQLPDTTPDFLHKTSETVDPDPSNSDQSTPSTSTKRHAKVDGNESKRSRQAPSKLREKSIILSDREQSAQFLEANISPRHTLKKLHDQRANPSCLNSVSPDDPSVLKGPSKKSRKRRRKKKRKSQKARETSNFFDKSRDPPMGAPKNSQTASSVAPKKSKPAAAAAQTSQDDPDPSDLDF</sequence>
<evidence type="ECO:0000256" key="1">
    <source>
        <dbReference type="SAM" id="MobiDB-lite"/>
    </source>
</evidence>
<gene>
    <name evidence="2" type="ORF">P170DRAFT_10074</name>
</gene>
<feature type="region of interest" description="Disordered" evidence="1">
    <location>
        <begin position="1"/>
        <end position="21"/>
    </location>
</feature>
<keyword evidence="3" id="KW-1185">Reference proteome</keyword>
<feature type="compositionally biased region" description="Acidic residues" evidence="1">
    <location>
        <begin position="103"/>
        <end position="114"/>
    </location>
</feature>
<feature type="region of interest" description="Disordered" evidence="1">
    <location>
        <begin position="378"/>
        <end position="476"/>
    </location>
</feature>
<feature type="compositionally biased region" description="Polar residues" evidence="1">
    <location>
        <begin position="386"/>
        <end position="395"/>
    </location>
</feature>
<proteinExistence type="predicted"/>
<feature type="region of interest" description="Disordered" evidence="1">
    <location>
        <begin position="41"/>
        <end position="135"/>
    </location>
</feature>
<dbReference type="OrthoDB" id="10265068at2759"/>
<feature type="compositionally biased region" description="Low complexity" evidence="1">
    <location>
        <begin position="447"/>
        <end position="462"/>
    </location>
</feature>
<dbReference type="VEuPathDB" id="FungiDB:P170DRAFT_10074"/>
<dbReference type="GeneID" id="36549964"/>
<dbReference type="Proteomes" id="UP000234275">
    <property type="component" value="Unassembled WGS sequence"/>
</dbReference>
<reference evidence="2 3" key="1">
    <citation type="submission" date="2016-12" db="EMBL/GenBank/DDBJ databases">
        <title>The genomes of Aspergillus section Nigri reveals drivers in fungal speciation.</title>
        <authorList>
            <consortium name="DOE Joint Genome Institute"/>
            <person name="Vesth T.C."/>
            <person name="Nybo J."/>
            <person name="Theobald S."/>
            <person name="Brandl J."/>
            <person name="Frisvad J.C."/>
            <person name="Nielsen K.F."/>
            <person name="Lyhne E.K."/>
            <person name="Kogle M.E."/>
            <person name="Kuo A."/>
            <person name="Riley R."/>
            <person name="Clum A."/>
            <person name="Nolan M."/>
            <person name="Lipzen A."/>
            <person name="Salamov A."/>
            <person name="Henrissat B."/>
            <person name="Wiebenga A."/>
            <person name="De Vries R.P."/>
            <person name="Grigoriev I.V."/>
            <person name="Mortensen U.H."/>
            <person name="Andersen M.R."/>
            <person name="Baker S.E."/>
        </authorList>
    </citation>
    <scope>NUCLEOTIDE SEQUENCE [LARGE SCALE GENOMIC DNA]</scope>
    <source>
        <strain evidence="2 3">IBT 23096</strain>
    </source>
</reference>